<dbReference type="STRING" id="1293045.H663_08065"/>
<evidence type="ECO:0000259" key="1">
    <source>
        <dbReference type="Pfam" id="PF13470"/>
    </source>
</evidence>
<dbReference type="InterPro" id="IPR029060">
    <property type="entry name" value="PIN-like_dom_sf"/>
</dbReference>
<dbReference type="NCBIfam" id="TIGR00305">
    <property type="entry name" value="putative toxin-antitoxin system toxin component, PIN family"/>
    <property type="match status" value="1"/>
</dbReference>
<dbReference type="InterPro" id="IPR002716">
    <property type="entry name" value="PIN_dom"/>
</dbReference>
<dbReference type="InterPro" id="IPR002850">
    <property type="entry name" value="PIN_toxin-like"/>
</dbReference>
<feature type="domain" description="PIN" evidence="1">
    <location>
        <begin position="2"/>
        <end position="113"/>
    </location>
</feature>
<sequence>MLLDTNVLVAALSSARGASYALLQAVASARVRMVASPAVWLEYESVLKRDEIRALHGFSADQVDAFLSALAVWVEPVSLHYIWRPQLRDPGDEMVLEAAVNARVHALVTRNVKDFSMAAPRFGLAVKTPAQALAF</sequence>
<dbReference type="Pfam" id="PF13470">
    <property type="entry name" value="PIN_3"/>
    <property type="match status" value="1"/>
</dbReference>
<dbReference type="RefSeq" id="WP_053171965.1">
    <property type="nucleotide sequence ID" value="NZ_LFYT02000015.1"/>
</dbReference>
<keyword evidence="3" id="KW-1185">Reference proteome</keyword>
<dbReference type="Proteomes" id="UP000037507">
    <property type="component" value="Unassembled WGS sequence"/>
</dbReference>
<organism evidence="2 3">
    <name type="scientific">Limnohabitans planktonicus II-D5</name>
    <dbReference type="NCBI Taxonomy" id="1293045"/>
    <lineage>
        <taxon>Bacteria</taxon>
        <taxon>Pseudomonadati</taxon>
        <taxon>Pseudomonadota</taxon>
        <taxon>Betaproteobacteria</taxon>
        <taxon>Burkholderiales</taxon>
        <taxon>Comamonadaceae</taxon>
        <taxon>Limnohabitans</taxon>
    </lineage>
</organism>
<gene>
    <name evidence="2" type="ORF">H663_012500</name>
</gene>
<dbReference type="CDD" id="cd09854">
    <property type="entry name" value="PIN_VapC-like"/>
    <property type="match status" value="1"/>
</dbReference>
<dbReference type="AlphaFoldDB" id="A0A2T7UCB9"/>
<dbReference type="PANTHER" id="PTHR34610:SF3">
    <property type="entry name" value="SSL7007 PROTEIN"/>
    <property type="match status" value="1"/>
</dbReference>
<evidence type="ECO:0000313" key="3">
    <source>
        <dbReference type="Proteomes" id="UP000037507"/>
    </source>
</evidence>
<dbReference type="EMBL" id="LFYT02000015">
    <property type="protein sequence ID" value="PVE42339.1"/>
    <property type="molecule type" value="Genomic_DNA"/>
</dbReference>
<accession>A0A2T7UCB9</accession>
<comment type="caution">
    <text evidence="2">The sequence shown here is derived from an EMBL/GenBank/DDBJ whole genome shotgun (WGS) entry which is preliminary data.</text>
</comment>
<evidence type="ECO:0000313" key="2">
    <source>
        <dbReference type="EMBL" id="PVE42339.1"/>
    </source>
</evidence>
<dbReference type="SUPFAM" id="SSF88723">
    <property type="entry name" value="PIN domain-like"/>
    <property type="match status" value="1"/>
</dbReference>
<dbReference type="PANTHER" id="PTHR34610">
    <property type="entry name" value="SSL7007 PROTEIN"/>
    <property type="match status" value="1"/>
</dbReference>
<dbReference type="Gene3D" id="3.40.50.1010">
    <property type="entry name" value="5'-nuclease"/>
    <property type="match status" value="1"/>
</dbReference>
<protein>
    <submittedName>
        <fullName evidence="2">PIN domain nuclease</fullName>
    </submittedName>
</protein>
<proteinExistence type="predicted"/>
<reference evidence="2" key="1">
    <citation type="submission" date="2017-04" db="EMBL/GenBank/DDBJ databases">
        <title>Unexpected and diverse lifestyles within the genus Limnohabitans.</title>
        <authorList>
            <person name="Kasalicky V."/>
            <person name="Mehrshad M."/>
            <person name="Andrei S.-A."/>
            <person name="Salcher M."/>
            <person name="Kratochvilova H."/>
            <person name="Simek K."/>
            <person name="Ghai R."/>
        </authorList>
    </citation>
    <scope>NUCLEOTIDE SEQUENCE [LARGE SCALE GENOMIC DNA]</scope>
    <source>
        <strain evidence="2">II-D5</strain>
    </source>
</reference>
<name>A0A2T7UCB9_9BURK</name>